<gene>
    <name evidence="2" type="ORF">AF332_27305</name>
</gene>
<dbReference type="AlphaFoldDB" id="A0A0M0GK51"/>
<reference evidence="3" key="1">
    <citation type="submission" date="2015-07" db="EMBL/GenBank/DDBJ databases">
        <title>Fjat-10036 dsm4.</title>
        <authorList>
            <person name="Liu B."/>
            <person name="Wang J."/>
            <person name="Zhu Y."/>
            <person name="Liu G."/>
            <person name="Chen Q."/>
            <person name="Chen Z."/>
            <person name="Lan J."/>
            <person name="Che J."/>
            <person name="Ge C."/>
            <person name="Shi H."/>
            <person name="Pan Z."/>
            <person name="Liu X."/>
        </authorList>
    </citation>
    <scope>NUCLEOTIDE SEQUENCE [LARGE SCALE GENOMIC DNA]</scope>
    <source>
        <strain evidence="3">DSM 4</strain>
    </source>
</reference>
<sequence length="79" mass="9112">MEKIIVKTGIYSFIVSFFLLVAFMKRIESITDVEGMTSSIVTPYPEFFFNIFRYSAITSIIAVIIAIAYLFSMKKNEQH</sequence>
<proteinExistence type="predicted"/>
<comment type="caution">
    <text evidence="2">The sequence shown here is derived from an EMBL/GenBank/DDBJ whole genome shotgun (WGS) entry which is preliminary data.</text>
</comment>
<accession>A0A0M0GK51</accession>
<name>A0A0M0GK51_SPOGL</name>
<evidence type="ECO:0000256" key="1">
    <source>
        <dbReference type="SAM" id="Phobius"/>
    </source>
</evidence>
<feature type="transmembrane region" description="Helical" evidence="1">
    <location>
        <begin position="47"/>
        <end position="71"/>
    </location>
</feature>
<evidence type="ECO:0000313" key="2">
    <source>
        <dbReference type="EMBL" id="KON90143.1"/>
    </source>
</evidence>
<evidence type="ECO:0008006" key="4">
    <source>
        <dbReference type="Google" id="ProtNLM"/>
    </source>
</evidence>
<dbReference type="EMBL" id="LGUF01000007">
    <property type="protein sequence ID" value="KON90143.1"/>
    <property type="molecule type" value="Genomic_DNA"/>
</dbReference>
<keyword evidence="1" id="KW-1133">Transmembrane helix</keyword>
<dbReference type="PATRIC" id="fig|1459.3.peg.6017"/>
<dbReference type="STRING" id="1459.AF332_27305"/>
<dbReference type="RefSeq" id="WP_053437519.1">
    <property type="nucleotide sequence ID" value="NZ_LGUF01000007.1"/>
</dbReference>
<keyword evidence="1" id="KW-0812">Transmembrane</keyword>
<evidence type="ECO:0000313" key="3">
    <source>
        <dbReference type="Proteomes" id="UP000037109"/>
    </source>
</evidence>
<dbReference type="Proteomes" id="UP000037109">
    <property type="component" value="Unassembled WGS sequence"/>
</dbReference>
<dbReference type="OrthoDB" id="2942933at2"/>
<organism evidence="2 3">
    <name type="scientific">Sporosarcina globispora</name>
    <name type="common">Bacillus globisporus</name>
    <dbReference type="NCBI Taxonomy" id="1459"/>
    <lineage>
        <taxon>Bacteria</taxon>
        <taxon>Bacillati</taxon>
        <taxon>Bacillota</taxon>
        <taxon>Bacilli</taxon>
        <taxon>Bacillales</taxon>
        <taxon>Caryophanaceae</taxon>
        <taxon>Sporosarcina</taxon>
    </lineage>
</organism>
<keyword evidence="3" id="KW-1185">Reference proteome</keyword>
<protein>
    <recommendedName>
        <fullName evidence="4">Group-specific protein</fullName>
    </recommendedName>
</protein>
<feature type="transmembrane region" description="Helical" evidence="1">
    <location>
        <begin position="9"/>
        <end position="27"/>
    </location>
</feature>
<keyword evidence="1" id="KW-0472">Membrane</keyword>